<comment type="caution">
    <text evidence="13">The sequence shown here is derived from an EMBL/GenBank/DDBJ whole genome shotgun (WGS) entry which is preliminary data.</text>
</comment>
<evidence type="ECO:0000259" key="11">
    <source>
        <dbReference type="PROSITE" id="PS50054"/>
    </source>
</evidence>
<dbReference type="AlphaFoldDB" id="A0A507QPG3"/>
<dbReference type="FunFam" id="3.90.190.10:FF:000035">
    <property type="entry name" value="Tyrosine phosphatase, putative"/>
    <property type="match status" value="1"/>
</dbReference>
<evidence type="ECO:0000313" key="14">
    <source>
        <dbReference type="Proteomes" id="UP000319663"/>
    </source>
</evidence>
<accession>A0A507QPG3</accession>
<evidence type="ECO:0000256" key="8">
    <source>
        <dbReference type="ARBA" id="ARBA00047927"/>
    </source>
</evidence>
<dbReference type="Gene3D" id="3.90.190.10">
    <property type="entry name" value="Protein tyrosine phosphatase superfamily"/>
    <property type="match status" value="1"/>
</dbReference>
<protein>
    <recommendedName>
        <fullName evidence="2">diphosphoinositol-polyphosphate diphosphatase</fullName>
        <ecNumber evidence="2">3.6.1.52</ecNumber>
    </recommendedName>
</protein>
<comment type="similarity">
    <text evidence="5">Belongs to the protein-tyrosine phosphatase family. Atypical dual-specificity phosphatase Siw14-like subfamily.</text>
</comment>
<proteinExistence type="inferred from homology"/>
<feature type="domain" description="Tyrosine-protein phosphatase" evidence="11">
    <location>
        <begin position="98"/>
        <end position="247"/>
    </location>
</feature>
<keyword evidence="14" id="KW-1185">Reference proteome</keyword>
<organism evidence="13 14">
    <name type="scientific">Monascus purpureus</name>
    <name type="common">Red mold</name>
    <name type="synonym">Monascus anka</name>
    <dbReference type="NCBI Taxonomy" id="5098"/>
    <lineage>
        <taxon>Eukaryota</taxon>
        <taxon>Fungi</taxon>
        <taxon>Dikarya</taxon>
        <taxon>Ascomycota</taxon>
        <taxon>Pezizomycotina</taxon>
        <taxon>Eurotiomycetes</taxon>
        <taxon>Eurotiomycetidae</taxon>
        <taxon>Eurotiales</taxon>
        <taxon>Aspergillaceae</taxon>
        <taxon>Monascus</taxon>
    </lineage>
</organism>
<dbReference type="GO" id="GO:0052840">
    <property type="term" value="F:inositol diphosphate tetrakisphosphate diphosphatase activity"/>
    <property type="evidence" value="ECO:0007669"/>
    <property type="project" value="TreeGrafter"/>
</dbReference>
<dbReference type="InterPro" id="IPR000387">
    <property type="entry name" value="Tyr_Pase_dom"/>
</dbReference>
<evidence type="ECO:0000256" key="1">
    <source>
        <dbReference type="ARBA" id="ARBA00004496"/>
    </source>
</evidence>
<sequence length="292" mass="32925">MYYIRFPPLFDEGAQLSPLELEETALDGGLLFQAVVRSLPQLNLAIYLKRVRTVTAMGSSPLVTKFPGNDLNIRTAADRPSLKSNPVEEPAQPTLPANFGEVVHGIYRSSYPNPRNLPALKKLGLKTIITLVEEQYSNVHISFLLENGINHRRILIEPNKDPNVKTPETTIIRVLELLLDRQNHPVLVHCNKGRHRTGCIIGCFRKVQGWPMHDILSEYHIYADPKARPLDEKFITSFDHTKLKHRAEIIGATNWKPSTNHKLVAMSNGEQSSSDKRHVHSSLSEVSMPKVI</sequence>
<evidence type="ECO:0000256" key="10">
    <source>
        <dbReference type="SAM" id="MobiDB-lite"/>
    </source>
</evidence>
<evidence type="ECO:0000256" key="2">
    <source>
        <dbReference type="ARBA" id="ARBA00012527"/>
    </source>
</evidence>
<keyword evidence="3" id="KW-0963">Cytoplasm</keyword>
<dbReference type="Proteomes" id="UP000319663">
    <property type="component" value="Unassembled WGS sequence"/>
</dbReference>
<name>A0A507QPG3_MONPU</name>
<dbReference type="InterPro" id="IPR020422">
    <property type="entry name" value="TYR_PHOSPHATASE_DUAL_dom"/>
</dbReference>
<evidence type="ECO:0000313" key="13">
    <source>
        <dbReference type="EMBL" id="TQB69713.1"/>
    </source>
</evidence>
<comment type="catalytic activity">
    <reaction evidence="8">
        <text>1,5-bis(diphospho)-1D-myo-inositol 2,3,4,6-tetrakisphosphate + H2O = 1-diphospho-1D-myo-inositol 2,3,4,5,6-pentakisphosphate + phosphate + 2 H(+)</text>
        <dbReference type="Rhea" id="RHEA:79699"/>
        <dbReference type="ChEBI" id="CHEBI:15377"/>
        <dbReference type="ChEBI" id="CHEBI:15378"/>
        <dbReference type="ChEBI" id="CHEBI:43474"/>
        <dbReference type="ChEBI" id="CHEBI:74946"/>
        <dbReference type="ChEBI" id="CHEBI:77983"/>
        <dbReference type="EC" id="3.6.1.52"/>
    </reaction>
    <physiologicalReaction direction="left-to-right" evidence="8">
        <dbReference type="Rhea" id="RHEA:79700"/>
    </physiologicalReaction>
</comment>
<evidence type="ECO:0000259" key="12">
    <source>
        <dbReference type="PROSITE" id="PS50056"/>
    </source>
</evidence>
<comment type="catalytic activity">
    <reaction evidence="6">
        <text>5-diphospho-1D-myo-inositol 1,2,3,4,6-pentakisphosphate + H2O = 1D-myo-inositol hexakisphosphate + phosphate + H(+)</text>
        <dbReference type="Rhea" id="RHEA:22384"/>
        <dbReference type="ChEBI" id="CHEBI:15377"/>
        <dbReference type="ChEBI" id="CHEBI:15378"/>
        <dbReference type="ChEBI" id="CHEBI:43474"/>
        <dbReference type="ChEBI" id="CHEBI:58130"/>
        <dbReference type="ChEBI" id="CHEBI:58628"/>
        <dbReference type="EC" id="3.6.1.52"/>
    </reaction>
    <physiologicalReaction direction="left-to-right" evidence="6">
        <dbReference type="Rhea" id="RHEA:22385"/>
    </physiologicalReaction>
</comment>
<reference evidence="13 14" key="1">
    <citation type="submission" date="2019-06" db="EMBL/GenBank/DDBJ databases">
        <title>Wine fermentation using esterase from Monascus purpureus.</title>
        <authorList>
            <person name="Geng C."/>
            <person name="Zhang Y."/>
        </authorList>
    </citation>
    <scope>NUCLEOTIDE SEQUENCE [LARGE SCALE GENOMIC DNA]</scope>
    <source>
        <strain evidence="13">HQ1</strain>
    </source>
</reference>
<dbReference type="InterPro" id="IPR020428">
    <property type="entry name" value="PFA-DSPs"/>
</dbReference>
<dbReference type="InterPro" id="IPR004861">
    <property type="entry name" value="Siw14-like"/>
</dbReference>
<keyword evidence="4" id="KW-0378">Hydrolase</keyword>
<evidence type="ECO:0000256" key="6">
    <source>
        <dbReference type="ARBA" id="ARBA00047342"/>
    </source>
</evidence>
<dbReference type="GO" id="GO:0005737">
    <property type="term" value="C:cytoplasm"/>
    <property type="evidence" value="ECO:0007669"/>
    <property type="project" value="UniProtKB-SubCell"/>
</dbReference>
<comment type="catalytic activity">
    <reaction evidence="7">
        <text>3,5-bis(diphospho)-1D-myo-inositol 1,2,4,6-tetrakisphosphate + H2O = 3-diphospho-1D-myo-inositol 1,2,4,5,6-pentakisphosphate + phosphate + 2 H(+)</text>
        <dbReference type="Rhea" id="RHEA:56312"/>
        <dbReference type="ChEBI" id="CHEBI:15377"/>
        <dbReference type="ChEBI" id="CHEBI:15378"/>
        <dbReference type="ChEBI" id="CHEBI:43474"/>
        <dbReference type="ChEBI" id="CHEBI:140372"/>
        <dbReference type="ChEBI" id="CHEBI:140374"/>
        <dbReference type="EC" id="3.6.1.52"/>
    </reaction>
    <physiologicalReaction direction="left-to-right" evidence="7">
        <dbReference type="Rhea" id="RHEA:56313"/>
    </physiologicalReaction>
</comment>
<dbReference type="InterPro" id="IPR029021">
    <property type="entry name" value="Prot-tyrosine_phosphatase-like"/>
</dbReference>
<dbReference type="PANTHER" id="PTHR31126">
    <property type="entry name" value="TYROSINE-PROTEIN PHOSPHATASE"/>
    <property type="match status" value="1"/>
</dbReference>
<dbReference type="PROSITE" id="PS50056">
    <property type="entry name" value="TYR_PHOSPHATASE_2"/>
    <property type="match status" value="1"/>
</dbReference>
<evidence type="ECO:0000256" key="5">
    <source>
        <dbReference type="ARBA" id="ARBA00044949"/>
    </source>
</evidence>
<dbReference type="EC" id="3.6.1.52" evidence="2"/>
<dbReference type="SUPFAM" id="SSF52799">
    <property type="entry name" value="(Phosphotyrosine protein) phosphatases II"/>
    <property type="match status" value="1"/>
</dbReference>
<dbReference type="InterPro" id="IPR016130">
    <property type="entry name" value="Tyr_Pase_AS"/>
</dbReference>
<feature type="region of interest" description="Disordered" evidence="10">
    <location>
        <begin position="267"/>
        <end position="292"/>
    </location>
</feature>
<dbReference type="EMBL" id="VIFY01000140">
    <property type="protein sequence ID" value="TQB69713.1"/>
    <property type="molecule type" value="Genomic_DNA"/>
</dbReference>
<evidence type="ECO:0000256" key="3">
    <source>
        <dbReference type="ARBA" id="ARBA00022490"/>
    </source>
</evidence>
<feature type="domain" description="Tyrosine specific protein phosphatases" evidence="12">
    <location>
        <begin position="169"/>
        <end position="201"/>
    </location>
</feature>
<dbReference type="PROSITE" id="PS00383">
    <property type="entry name" value="TYR_PHOSPHATASE_1"/>
    <property type="match status" value="1"/>
</dbReference>
<dbReference type="Pfam" id="PF03162">
    <property type="entry name" value="Y_phosphatase2"/>
    <property type="match status" value="1"/>
</dbReference>
<dbReference type="STRING" id="5098.A0A507QPG3"/>
<dbReference type="PRINTS" id="PR01911">
    <property type="entry name" value="PFDSPHPHTASE"/>
</dbReference>
<evidence type="ECO:0000256" key="7">
    <source>
        <dbReference type="ARBA" id="ARBA00047562"/>
    </source>
</evidence>
<comment type="catalytic activity">
    <reaction evidence="9">
        <text>6-diphospho-1D-myo-inositol pentakisphosphate + H2O = 1D-myo-inositol hexakisphosphate + phosphate + H(+)</text>
        <dbReference type="Rhea" id="RHEA:79703"/>
        <dbReference type="ChEBI" id="CHEBI:15377"/>
        <dbReference type="ChEBI" id="CHEBI:15378"/>
        <dbReference type="ChEBI" id="CHEBI:43474"/>
        <dbReference type="ChEBI" id="CHEBI:58130"/>
        <dbReference type="ChEBI" id="CHEBI:230534"/>
        <dbReference type="EC" id="3.6.1.52"/>
    </reaction>
    <physiologicalReaction direction="left-to-right" evidence="9">
        <dbReference type="Rhea" id="RHEA:79704"/>
    </physiologicalReaction>
</comment>
<comment type="subcellular location">
    <subcellularLocation>
        <location evidence="1">Cytoplasm</location>
    </subcellularLocation>
</comment>
<evidence type="ECO:0000256" key="9">
    <source>
        <dbReference type="ARBA" id="ARBA00048424"/>
    </source>
</evidence>
<gene>
    <name evidence="13" type="ORF">MPDQ_001531</name>
</gene>
<dbReference type="PROSITE" id="PS50054">
    <property type="entry name" value="TYR_PHOSPHATASE_DUAL"/>
    <property type="match status" value="1"/>
</dbReference>
<dbReference type="GO" id="GO:0016791">
    <property type="term" value="F:phosphatase activity"/>
    <property type="evidence" value="ECO:0007669"/>
    <property type="project" value="InterPro"/>
</dbReference>
<evidence type="ECO:0000256" key="4">
    <source>
        <dbReference type="ARBA" id="ARBA00022801"/>
    </source>
</evidence>
<dbReference type="PANTHER" id="PTHR31126:SF48">
    <property type="entry name" value="INOSITOL PHOSPHATASE SIW14"/>
    <property type="match status" value="1"/>
</dbReference>